<feature type="binding site" evidence="5">
    <location>
        <position position="172"/>
    </location>
    <ligand>
        <name>S-adenosyl-L-methionine</name>
        <dbReference type="ChEBI" id="CHEBI:59789"/>
    </ligand>
</feature>
<keyword evidence="4" id="KW-0819">tRNA processing</keyword>
<dbReference type="Pfam" id="PF14801">
    <property type="entry name" value="TrmI-like_N"/>
    <property type="match status" value="1"/>
</dbReference>
<organism evidence="7">
    <name type="scientific">Thermofilum pendens</name>
    <dbReference type="NCBI Taxonomy" id="2269"/>
    <lineage>
        <taxon>Archaea</taxon>
        <taxon>Thermoproteota</taxon>
        <taxon>Thermoprotei</taxon>
        <taxon>Thermofilales</taxon>
        <taxon>Thermofilaceae</taxon>
        <taxon>Thermofilum</taxon>
    </lineage>
</organism>
<dbReference type="PROSITE" id="PS51620">
    <property type="entry name" value="SAM_TRM61"/>
    <property type="match status" value="1"/>
</dbReference>
<dbReference type="SUPFAM" id="SSF53335">
    <property type="entry name" value="S-adenosyl-L-methionine-dependent methyltransferases"/>
    <property type="match status" value="1"/>
</dbReference>
<sequence>MRRINAGEWVTLYYSEGETYTVRVDPEKVFHTTRGYVNLRDLVGAEPGSVIETNVGERFIVSRASFIDKLASLRRFTQVIYPKDLGYILLSTGVGPGSRVGEAGTGTGFLTATLAYYVRPDGKVYTYEVRRDFYEKALENFKALGLLPFIVAKNKDIKEGFDEQELDAVVLDLPDPWLVADKAYAALAHGGTLVVFVPTVPQVERSLHALRRAGFRRLEVIELMMRRYKTEPAELRPETIGVQHTGYIIQGQKL</sequence>
<proteinExistence type="predicted"/>
<comment type="caution">
    <text evidence="7">The sequence shown here is derived from an EMBL/GenBank/DDBJ whole genome shotgun (WGS) entry which is preliminary data.</text>
</comment>
<keyword evidence="3 5" id="KW-0949">S-adenosyl-L-methionine</keyword>
<name>A0A7C4D3D8_THEPE</name>
<feature type="binding site" evidence="5">
    <location>
        <position position="156"/>
    </location>
    <ligand>
        <name>S-adenosyl-L-methionine</name>
        <dbReference type="ChEBI" id="CHEBI:59789"/>
    </ligand>
</feature>
<evidence type="ECO:0000256" key="5">
    <source>
        <dbReference type="PIRSR" id="PIRSR017269-1"/>
    </source>
</evidence>
<dbReference type="InterPro" id="IPR049470">
    <property type="entry name" value="TRM61_C"/>
</dbReference>
<dbReference type="GO" id="GO:0030488">
    <property type="term" value="P:tRNA methylation"/>
    <property type="evidence" value="ECO:0007669"/>
    <property type="project" value="InterPro"/>
</dbReference>
<feature type="binding site" evidence="5">
    <location>
        <position position="128"/>
    </location>
    <ligand>
        <name>S-adenosyl-L-methionine</name>
        <dbReference type="ChEBI" id="CHEBI:59789"/>
    </ligand>
</feature>
<evidence type="ECO:0000256" key="2">
    <source>
        <dbReference type="ARBA" id="ARBA00022679"/>
    </source>
</evidence>
<evidence type="ECO:0000256" key="1">
    <source>
        <dbReference type="ARBA" id="ARBA00022603"/>
    </source>
</evidence>
<keyword evidence="2 7" id="KW-0808">Transferase</keyword>
<dbReference type="PANTHER" id="PTHR12133:SF1">
    <property type="entry name" value="TRNA (ADENINE(58)-N(1))-METHYLTRANSFERASE, MITOCHONDRIAL"/>
    <property type="match status" value="1"/>
</dbReference>
<evidence type="ECO:0000256" key="4">
    <source>
        <dbReference type="ARBA" id="ARBA00022694"/>
    </source>
</evidence>
<gene>
    <name evidence="7" type="ORF">ENU21_03145</name>
</gene>
<dbReference type="GO" id="GO:0031515">
    <property type="term" value="C:tRNA (m1A) methyltransferase complex"/>
    <property type="evidence" value="ECO:0007669"/>
    <property type="project" value="InterPro"/>
</dbReference>
<dbReference type="Pfam" id="PF08704">
    <property type="entry name" value="GCD14"/>
    <property type="match status" value="1"/>
</dbReference>
<dbReference type="InterPro" id="IPR014816">
    <property type="entry name" value="tRNA_MeTrfase_Gcd14"/>
</dbReference>
<dbReference type="Gene3D" id="3.40.50.150">
    <property type="entry name" value="Vaccinia Virus protein VP39"/>
    <property type="match status" value="1"/>
</dbReference>
<dbReference type="Gene3D" id="3.10.330.20">
    <property type="match status" value="1"/>
</dbReference>
<reference evidence="7" key="1">
    <citation type="journal article" date="2020" name="mSystems">
        <title>Genome- and Community-Level Interaction Insights into Carbon Utilization and Element Cycling Functions of Hydrothermarchaeota in Hydrothermal Sediment.</title>
        <authorList>
            <person name="Zhou Z."/>
            <person name="Liu Y."/>
            <person name="Xu W."/>
            <person name="Pan J."/>
            <person name="Luo Z.H."/>
            <person name="Li M."/>
        </authorList>
    </citation>
    <scope>NUCLEOTIDE SEQUENCE</scope>
    <source>
        <strain evidence="7">SpSt-649</strain>
    </source>
</reference>
<dbReference type="PANTHER" id="PTHR12133">
    <property type="entry name" value="TRNA (ADENINE(58)-N(1))-METHYLTRANSFERASE"/>
    <property type="match status" value="1"/>
</dbReference>
<dbReference type="AlphaFoldDB" id="A0A7C4D3D8"/>
<evidence type="ECO:0000259" key="6">
    <source>
        <dbReference type="Pfam" id="PF08704"/>
    </source>
</evidence>
<evidence type="ECO:0000256" key="3">
    <source>
        <dbReference type="ARBA" id="ARBA00022691"/>
    </source>
</evidence>
<protein>
    <submittedName>
        <fullName evidence="7">tRNA (Adenine-N1)-methyltransferase</fullName>
    </submittedName>
</protein>
<evidence type="ECO:0000313" key="7">
    <source>
        <dbReference type="EMBL" id="HGM46736.1"/>
    </source>
</evidence>
<feature type="domain" description="tRNA (adenine(58)-N(1))-methyltransferase catalytic subunit TRM61 C-terminal" evidence="6">
    <location>
        <begin position="73"/>
        <end position="238"/>
    </location>
</feature>
<dbReference type="GO" id="GO:0160107">
    <property type="term" value="F:tRNA (adenine(58)-N1)-methyltransferase activity"/>
    <property type="evidence" value="ECO:0007669"/>
    <property type="project" value="InterPro"/>
</dbReference>
<keyword evidence="1 7" id="KW-0489">Methyltransferase</keyword>
<dbReference type="PIRSF" id="PIRSF017269">
    <property type="entry name" value="GCD14"/>
    <property type="match status" value="1"/>
</dbReference>
<dbReference type="EMBL" id="DTBQ01000088">
    <property type="protein sequence ID" value="HGM46736.1"/>
    <property type="molecule type" value="Genomic_DNA"/>
</dbReference>
<dbReference type="CDD" id="cd02440">
    <property type="entry name" value="AdoMet_MTases"/>
    <property type="match status" value="1"/>
</dbReference>
<dbReference type="InterPro" id="IPR029063">
    <property type="entry name" value="SAM-dependent_MTases_sf"/>
</dbReference>
<accession>A0A7C4D3D8</accession>